<comment type="similarity">
    <text evidence="1 4">Belongs to the glycosyl hydrolase 35 family.</text>
</comment>
<dbReference type="PRINTS" id="PR00742">
    <property type="entry name" value="GLHYDRLASE35"/>
</dbReference>
<dbReference type="WBParaSite" id="nRc.2.0.1.t26638-RA">
    <property type="protein sequence ID" value="nRc.2.0.1.t26638-RA"/>
    <property type="gene ID" value="nRc.2.0.1.g26638"/>
</dbReference>
<accession>A0A915JKK3</accession>
<dbReference type="Pfam" id="PF21467">
    <property type="entry name" value="BetaGal_gal-bd"/>
    <property type="match status" value="2"/>
</dbReference>
<evidence type="ECO:0000313" key="8">
    <source>
        <dbReference type="Proteomes" id="UP000887565"/>
    </source>
</evidence>
<dbReference type="GO" id="GO:0005975">
    <property type="term" value="P:carbohydrate metabolic process"/>
    <property type="evidence" value="ECO:0007669"/>
    <property type="project" value="InterPro"/>
</dbReference>
<keyword evidence="2" id="KW-0378">Hydrolase</keyword>
<feature type="domain" description="Beta-galactosidase galactose-binding" evidence="7">
    <location>
        <begin position="613"/>
        <end position="672"/>
    </location>
</feature>
<dbReference type="Pfam" id="PF01301">
    <property type="entry name" value="Glyco_hydro_35"/>
    <property type="match status" value="2"/>
</dbReference>
<proteinExistence type="inferred from homology"/>
<dbReference type="InterPro" id="IPR001944">
    <property type="entry name" value="Glycoside_Hdrlase_35"/>
</dbReference>
<dbReference type="Gene3D" id="2.60.120.260">
    <property type="entry name" value="Galactose-binding domain-like"/>
    <property type="match status" value="4"/>
</dbReference>
<evidence type="ECO:0000256" key="4">
    <source>
        <dbReference type="RuleBase" id="RU003679"/>
    </source>
</evidence>
<organism evidence="8 9">
    <name type="scientific">Romanomermis culicivorax</name>
    <name type="common">Nematode worm</name>
    <dbReference type="NCBI Taxonomy" id="13658"/>
    <lineage>
        <taxon>Eukaryota</taxon>
        <taxon>Metazoa</taxon>
        <taxon>Ecdysozoa</taxon>
        <taxon>Nematoda</taxon>
        <taxon>Enoplea</taxon>
        <taxon>Dorylaimia</taxon>
        <taxon>Mermithida</taxon>
        <taxon>Mermithoidea</taxon>
        <taxon>Mermithidae</taxon>
        <taxon>Romanomermis</taxon>
    </lineage>
</organism>
<dbReference type="PANTHER" id="PTHR23421">
    <property type="entry name" value="BETA-GALACTOSIDASE RELATED"/>
    <property type="match status" value="1"/>
</dbReference>
<dbReference type="GO" id="GO:0004553">
    <property type="term" value="F:hydrolase activity, hydrolyzing O-glycosyl compounds"/>
    <property type="evidence" value="ECO:0007669"/>
    <property type="project" value="InterPro"/>
</dbReference>
<dbReference type="AlphaFoldDB" id="A0A915JKK3"/>
<feature type="domain" description="Beta-galactosidase 1-like first all-beta" evidence="6">
    <location>
        <begin position="104"/>
        <end position="210"/>
    </location>
</feature>
<evidence type="ECO:0000256" key="2">
    <source>
        <dbReference type="ARBA" id="ARBA00022801"/>
    </source>
</evidence>
<feature type="domain" description="Beta-galactosidase galactose-binding" evidence="7">
    <location>
        <begin position="238"/>
        <end position="294"/>
    </location>
</feature>
<keyword evidence="8" id="KW-1185">Reference proteome</keyword>
<feature type="domain" description="Glycoside hydrolase 35 catalytic" evidence="5">
    <location>
        <begin position="6"/>
        <end position="38"/>
    </location>
</feature>
<protein>
    <submittedName>
        <fullName evidence="9">Glycoside hydrolase 35 catalytic domain-containing protein</fullName>
    </submittedName>
</protein>
<sequence length="706" mass="80327">MTHRRHRPTLTSYDYNAPLSENGAPDPKFFALQRLIKQYQPKNSIYNMPKKRANKALGQVSFNNILTLTDLLDKVVLPMGQISRPIFVEYLCKVITGPCKEPFYGFVAYRHNLTEVARDTSITLTGVVGDRIQVIVDGQLRNTTYAEWIEKPITIKVPVRAENRDLIILVENMGRVNYHLFNNQWKGFNGTVIVDATGREMSPSWQVYDLSFKKPIVERVTNSAFWRPIDKSSTVNQPAFYYASLTGSQELLTDQFLNFENWNKGVAFVNGFNLGRYWKVGPQKALYVPAPILSGSLRNETKINPDKALEQLKAFQPDKPLMIGEFWDGWFDRWGDERKILNESAFTEILGAIFRQNASVNLYMFHGGTNFGFMNGANADNTSNDGVYHLHRAASTSYDYNAPVIENGEADPKFFALQSLIQQYHPENSISVIPERPANRVLGVVQFSEFLTLSDLLDKILVPMGRISKPTYVEYLCSELPSPCRAPFYGFIAYRHSLVEIGHDTSIILSGVVGDRIQVIVDGRLLNTTYAQWIQTPVEIAVPVLENSRDLIILVENMGFEGNVTIESTGKKLSPDWLVYDLSFRKPIVENLTSSNDANFWRPISQSCDIAEPAIYFGKFFADQPITDQFLNFRDWEKGVVFINSFNLGRYWNVGPQKSLYVPAPLLYDGQNEIIMFELHKPSMSASIEFQQNAEWTEPINITEHS</sequence>
<reference evidence="9" key="1">
    <citation type="submission" date="2022-11" db="UniProtKB">
        <authorList>
            <consortium name="WormBaseParasite"/>
        </authorList>
    </citation>
    <scope>IDENTIFICATION</scope>
</reference>
<dbReference type="InterPro" id="IPR048912">
    <property type="entry name" value="BetaGal1-like_ABD1"/>
</dbReference>
<dbReference type="InterPro" id="IPR008979">
    <property type="entry name" value="Galactose-bd-like_sf"/>
</dbReference>
<dbReference type="InterPro" id="IPR031330">
    <property type="entry name" value="Gly_Hdrlase_35_cat"/>
</dbReference>
<dbReference type="Proteomes" id="UP000887565">
    <property type="component" value="Unplaced"/>
</dbReference>
<dbReference type="SUPFAM" id="SSF51445">
    <property type="entry name" value="(Trans)glycosidases"/>
    <property type="match status" value="1"/>
</dbReference>
<keyword evidence="3" id="KW-0326">Glycosidase</keyword>
<evidence type="ECO:0000313" key="9">
    <source>
        <dbReference type="WBParaSite" id="nRc.2.0.1.t26638-RA"/>
    </source>
</evidence>
<evidence type="ECO:0000256" key="1">
    <source>
        <dbReference type="ARBA" id="ARBA00009809"/>
    </source>
</evidence>
<evidence type="ECO:0000259" key="5">
    <source>
        <dbReference type="Pfam" id="PF01301"/>
    </source>
</evidence>
<dbReference type="InterPro" id="IPR017853">
    <property type="entry name" value="GH"/>
</dbReference>
<evidence type="ECO:0000259" key="7">
    <source>
        <dbReference type="Pfam" id="PF21467"/>
    </source>
</evidence>
<feature type="domain" description="Glycoside hydrolase 35 catalytic" evidence="5">
    <location>
        <begin position="302"/>
        <end position="423"/>
    </location>
</feature>
<dbReference type="Pfam" id="PF21317">
    <property type="entry name" value="BetaGal_ABD_1"/>
    <property type="match status" value="1"/>
</dbReference>
<evidence type="ECO:0000259" key="6">
    <source>
        <dbReference type="Pfam" id="PF21317"/>
    </source>
</evidence>
<dbReference type="SUPFAM" id="SSF49785">
    <property type="entry name" value="Galactose-binding domain-like"/>
    <property type="match status" value="2"/>
</dbReference>
<dbReference type="InterPro" id="IPR048913">
    <property type="entry name" value="BetaGal_gal-bd"/>
</dbReference>
<name>A0A915JKK3_ROMCU</name>
<evidence type="ECO:0000256" key="3">
    <source>
        <dbReference type="ARBA" id="ARBA00023295"/>
    </source>
</evidence>